<evidence type="ECO:0000313" key="1">
    <source>
        <dbReference type="Proteomes" id="UP000790787"/>
    </source>
</evidence>
<proteinExistence type="predicted"/>
<keyword evidence="1" id="KW-1185">Reference proteome</keyword>
<sequence length="544" mass="62221">MDHRGPIINHLAYADDIVIFCGGNNMTIKLIKKVIDKYEKDSGQKVNSDKNFFITSPHHCAIRINRIRNANGYMDKSFPFSYLVCPIYYGRKTSNLFDGMLSKIIKNLNGWQANMLSSGGRIILIKHVLQSLSTYIMSAMNPLKGITKLMEKHFANFFWGTNDDEGGAGVRKMEDIIDTLSIKRWWRFKTQPSLWAKFLKSKYCKRAHPVNKRVKKFLDNGEWSNGKLNEFLPDHITDSIAHMKIGDPNEDDFPVEIVQHVFNSSNTANFIWNSIGNALGMKHQQEPVIATFKRWWETSANNKVHNQILQIAPTIICWELWKQRNACRYEKHKKFQLNTMRHQNIWALKAAISNFVPGDYTQMEWPLLCDKIERLKPSQKWMQVTWEPPLPGTVKVNTDGSFSKKSGKAGIGGVVRDCHGNLIMTFSIPISCDSNTMVEAKAAEFGVKWCNQHGYTNFSLELDSMVVADMLAEGDTNNVKIKMVIDKASYIVKQARVNVKHCFREGNQVADCLAKLATTTNQRRLFHSFQQMPNSAKGPFLLDK</sequence>
<accession>A0AC58SJ34</accession>
<reference evidence="1" key="1">
    <citation type="journal article" date="2014" name="Nat. Commun.">
        <title>The tobacco genome sequence and its comparison with those of tomato and potato.</title>
        <authorList>
            <person name="Sierro N."/>
            <person name="Battey J.N."/>
            <person name="Ouadi S."/>
            <person name="Bakaher N."/>
            <person name="Bovet L."/>
            <person name="Willig A."/>
            <person name="Goepfert S."/>
            <person name="Peitsch M.C."/>
            <person name="Ivanov N.V."/>
        </authorList>
    </citation>
    <scope>NUCLEOTIDE SEQUENCE [LARGE SCALE GENOMIC DNA]</scope>
</reference>
<organism evidence="1 2">
    <name type="scientific">Nicotiana tabacum</name>
    <name type="common">Common tobacco</name>
    <dbReference type="NCBI Taxonomy" id="4097"/>
    <lineage>
        <taxon>Eukaryota</taxon>
        <taxon>Viridiplantae</taxon>
        <taxon>Streptophyta</taxon>
        <taxon>Embryophyta</taxon>
        <taxon>Tracheophyta</taxon>
        <taxon>Spermatophyta</taxon>
        <taxon>Magnoliopsida</taxon>
        <taxon>eudicotyledons</taxon>
        <taxon>Gunneridae</taxon>
        <taxon>Pentapetalae</taxon>
        <taxon>asterids</taxon>
        <taxon>lamiids</taxon>
        <taxon>Solanales</taxon>
        <taxon>Solanaceae</taxon>
        <taxon>Nicotianoideae</taxon>
        <taxon>Nicotianeae</taxon>
        <taxon>Nicotiana</taxon>
    </lineage>
</organism>
<reference evidence="2" key="2">
    <citation type="submission" date="2025-08" db="UniProtKB">
        <authorList>
            <consortium name="RefSeq"/>
        </authorList>
    </citation>
    <scope>IDENTIFICATION</scope>
    <source>
        <tissue evidence="2">Leaf</tissue>
    </source>
</reference>
<dbReference type="Proteomes" id="UP000790787">
    <property type="component" value="Chromosome 13"/>
</dbReference>
<evidence type="ECO:0000313" key="2">
    <source>
        <dbReference type="RefSeq" id="XP_075084982.1"/>
    </source>
</evidence>
<dbReference type="RefSeq" id="XP_075084982.1">
    <property type="nucleotide sequence ID" value="XM_075228881.1"/>
</dbReference>
<name>A0AC58SJ34_TOBAC</name>
<protein>
    <submittedName>
        <fullName evidence="2">Uncharacterized protein LOC142168225</fullName>
    </submittedName>
</protein>
<gene>
    <name evidence="2" type="primary">LOC142168225</name>
</gene>